<dbReference type="PANTHER" id="PTHR43806:SF11">
    <property type="entry name" value="CEREVISIN-RELATED"/>
    <property type="match status" value="1"/>
</dbReference>
<dbReference type="InterPro" id="IPR050131">
    <property type="entry name" value="Peptidase_S8_subtilisin-like"/>
</dbReference>
<dbReference type="InterPro" id="IPR015500">
    <property type="entry name" value="Peptidase_S8_subtilisin-rel"/>
</dbReference>
<gene>
    <name evidence="8" type="ORF">EBO15_08590</name>
</gene>
<dbReference type="InterPro" id="IPR036852">
    <property type="entry name" value="Peptidase_S8/S53_dom_sf"/>
</dbReference>
<sequence length="1130" mass="114745">MALRNGRSSGRTDPRGVVPTRRSGLLAGLGAAVLALGAGAVTAPAQAAPKPDAAKPSRVIVLLKTPSAKDALVARVRAAGGTKVTAYRAVPSFAATVSADQAIALAGDPAVAAVVPDTNVPVAPPSPNQKPTAPVKGMAKAQTGQSALPPTVCPSDPKKPLLEPEALTTTRAGLAHQAGIDGTGVTVAYIADGVDPNNPDFVRANGKKVFTDYQDFSGEGPNTPTGAAEAFGDASAIAAQGRMVYDASDYAHPTQGIPKGCTIRVLGMAPGASIVGLKAGGELMPNSAILQSIDYAIGKHVNVLNESFGSNVYPDDGSRDTIKLFNDAAVRAGITVTVSTGDGGITGTQGSPSTDPNVIAAAGSTDFQNYQQTGYGAARFAKPGKWISNNVSALSSGGISQGGRVPDLVAPGESDWALCTPDPSKYEACVGYSGKPASIQPFGGTSQSAPMTAGAAALVIQAYRNAHHGQSPSPWLVKRFLTGTAHDLGLPGPEQGAGLLDAKAAVDAARTYKGSANVVPDITQATLTGTPGATVGKKIAFTNHGTTSTKVSLGTRAFSTKQTGWQTVPFKAASLPTIPYATNGAPWSYKKVTFKVAKGTDVLGVSTAWQGVNATQPNGSLLGPIVRLTLIDPNGAYAANSRPQGSNVSANHAYVDVRYPAAGTWTAILYSPQSGGQSYSGPVQFATSAGKAVARGTVSPSTLTLKPGQTASATFRARTDGTRGDLPEAVTFRTSAGQAGSVAAVIRTLVPTKGGRGTFSGTITGGNARAYTPGQTSTYAFDVPKGRHDLGVTLKLARDPNVLVEAALVDPDGQLMGTGSNARDFKDDGTPVTAGTLQVTQADPVPGRWRLTVIVANPVSGKEISQNFTGTIGFDQVKVTGSLPKGAKLPAGKAATFTLTYANNGVAPVPVQVNPRLKDYADVTLAPIGSSPTIPLPITPSTSVPAYLVPPGTRALSLAAQSSTPAQVELQGPSGEPDVYGDLASAKKGDLTSIARVSEAGGRNVLARGFWFSYVQQIGPFSGPAPSGSSTLGAVAKTQPWDTTVTSPAGDPYKTAITGDFTPNGTPVVVQPGRSGKVAVTITPTAKPGTVVNGVLYLVTSPVGAFNGLLGQIYGGGDVLTAIPYSYTVG</sequence>
<comment type="caution">
    <text evidence="5">Lacks conserved residue(s) required for the propagation of feature annotation.</text>
</comment>
<dbReference type="PANTHER" id="PTHR43806">
    <property type="entry name" value="PEPTIDASE S8"/>
    <property type="match status" value="1"/>
</dbReference>
<dbReference type="InterPro" id="IPR023828">
    <property type="entry name" value="Peptidase_S8_Ser-AS"/>
</dbReference>
<keyword evidence="4" id="KW-0720">Serine protease</keyword>
<protein>
    <submittedName>
        <fullName evidence="8">Peptidase</fullName>
    </submittedName>
</protein>
<keyword evidence="9" id="KW-1185">Reference proteome</keyword>
<organism evidence="8 9">
    <name type="scientific">Actinomadura harenae</name>
    <dbReference type="NCBI Taxonomy" id="2483351"/>
    <lineage>
        <taxon>Bacteria</taxon>
        <taxon>Bacillati</taxon>
        <taxon>Actinomycetota</taxon>
        <taxon>Actinomycetes</taxon>
        <taxon>Streptosporangiales</taxon>
        <taxon>Thermomonosporaceae</taxon>
        <taxon>Actinomadura</taxon>
    </lineage>
</organism>
<dbReference type="InterPro" id="IPR006311">
    <property type="entry name" value="TAT_signal"/>
</dbReference>
<keyword evidence="2" id="KW-0645">Protease</keyword>
<accession>A0A3M2M8M0</accession>
<evidence type="ECO:0000256" key="3">
    <source>
        <dbReference type="ARBA" id="ARBA00022801"/>
    </source>
</evidence>
<dbReference type="SUPFAM" id="SSF52743">
    <property type="entry name" value="Subtilisin-like"/>
    <property type="match status" value="1"/>
</dbReference>
<evidence type="ECO:0000313" key="8">
    <source>
        <dbReference type="EMBL" id="RMI45957.1"/>
    </source>
</evidence>
<evidence type="ECO:0000256" key="6">
    <source>
        <dbReference type="SAM" id="MobiDB-lite"/>
    </source>
</evidence>
<feature type="region of interest" description="Disordered" evidence="6">
    <location>
        <begin position="1"/>
        <end position="21"/>
    </location>
</feature>
<evidence type="ECO:0000313" key="9">
    <source>
        <dbReference type="Proteomes" id="UP000282674"/>
    </source>
</evidence>
<comment type="similarity">
    <text evidence="1 5">Belongs to the peptidase S8 family.</text>
</comment>
<dbReference type="AlphaFoldDB" id="A0A3M2M8M0"/>
<evidence type="ECO:0000256" key="2">
    <source>
        <dbReference type="ARBA" id="ARBA00022670"/>
    </source>
</evidence>
<dbReference type="Gene3D" id="3.40.50.200">
    <property type="entry name" value="Peptidase S8/S53 domain"/>
    <property type="match status" value="1"/>
</dbReference>
<dbReference type="PROSITE" id="PS51892">
    <property type="entry name" value="SUBTILASE"/>
    <property type="match status" value="1"/>
</dbReference>
<dbReference type="PROSITE" id="PS51318">
    <property type="entry name" value="TAT"/>
    <property type="match status" value="1"/>
</dbReference>
<dbReference type="Gene3D" id="3.30.70.80">
    <property type="entry name" value="Peptidase S8 propeptide/proteinase inhibitor I9"/>
    <property type="match status" value="1"/>
</dbReference>
<proteinExistence type="inferred from homology"/>
<comment type="caution">
    <text evidence="8">The sequence shown here is derived from an EMBL/GenBank/DDBJ whole genome shotgun (WGS) entry which is preliminary data.</text>
</comment>
<evidence type="ECO:0000256" key="5">
    <source>
        <dbReference type="PROSITE-ProRule" id="PRU01240"/>
    </source>
</evidence>
<evidence type="ECO:0000256" key="1">
    <source>
        <dbReference type="ARBA" id="ARBA00011073"/>
    </source>
</evidence>
<name>A0A3M2M8M0_9ACTN</name>
<dbReference type="InterPro" id="IPR037045">
    <property type="entry name" value="S8pro/Inhibitor_I9_sf"/>
</dbReference>
<dbReference type="PRINTS" id="PR00723">
    <property type="entry name" value="SUBTILISIN"/>
</dbReference>
<feature type="domain" description="Peptidase S8/S53" evidence="7">
    <location>
        <begin position="182"/>
        <end position="498"/>
    </location>
</feature>
<dbReference type="PROSITE" id="PS00138">
    <property type="entry name" value="SUBTILASE_SER"/>
    <property type="match status" value="1"/>
</dbReference>
<dbReference type="InterPro" id="IPR000209">
    <property type="entry name" value="Peptidase_S8/S53_dom"/>
</dbReference>
<dbReference type="GO" id="GO:0006508">
    <property type="term" value="P:proteolysis"/>
    <property type="evidence" value="ECO:0007669"/>
    <property type="project" value="UniProtKB-KW"/>
</dbReference>
<evidence type="ECO:0000256" key="4">
    <source>
        <dbReference type="ARBA" id="ARBA00022825"/>
    </source>
</evidence>
<reference evidence="8 9" key="1">
    <citation type="submission" date="2018-10" db="EMBL/GenBank/DDBJ databases">
        <title>Isolation from soil.</title>
        <authorList>
            <person name="Hu J."/>
        </authorList>
    </citation>
    <scope>NUCLEOTIDE SEQUENCE [LARGE SCALE GENOMIC DNA]</scope>
    <source>
        <strain evidence="8 9">NEAU-Ht49</strain>
    </source>
</reference>
<evidence type="ECO:0000259" key="7">
    <source>
        <dbReference type="Pfam" id="PF00082"/>
    </source>
</evidence>
<keyword evidence="3" id="KW-0378">Hydrolase</keyword>
<feature type="compositionally biased region" description="Polar residues" evidence="6">
    <location>
        <begin position="1"/>
        <end position="11"/>
    </location>
</feature>
<dbReference type="Pfam" id="PF00082">
    <property type="entry name" value="Peptidase_S8"/>
    <property type="match status" value="1"/>
</dbReference>
<dbReference type="GO" id="GO:0004252">
    <property type="term" value="F:serine-type endopeptidase activity"/>
    <property type="evidence" value="ECO:0007669"/>
    <property type="project" value="InterPro"/>
</dbReference>
<dbReference type="EMBL" id="RFFG01000011">
    <property type="protein sequence ID" value="RMI45957.1"/>
    <property type="molecule type" value="Genomic_DNA"/>
</dbReference>
<dbReference type="Proteomes" id="UP000282674">
    <property type="component" value="Unassembled WGS sequence"/>
</dbReference>